<organism evidence="2 3">
    <name type="scientific">Marchantia polymorpha</name>
    <name type="common">Common liverwort</name>
    <name type="synonym">Marchantia aquatica</name>
    <dbReference type="NCBI Taxonomy" id="3197"/>
    <lineage>
        <taxon>Eukaryota</taxon>
        <taxon>Viridiplantae</taxon>
        <taxon>Streptophyta</taxon>
        <taxon>Embryophyta</taxon>
        <taxon>Marchantiophyta</taxon>
        <taxon>Marchantiopsida</taxon>
        <taxon>Marchantiidae</taxon>
        <taxon>Marchantiales</taxon>
        <taxon>Marchantiaceae</taxon>
        <taxon>Marchantia</taxon>
    </lineage>
</organism>
<keyword evidence="1" id="KW-1133">Transmembrane helix</keyword>
<sequence>MTAATKFYPCLMLYHSHNHQILLVIYVTGYACYRRKQVCSNFEFLVSEQSCTMTYRVDLRLSMYPIVTFLLISSAVPGSIVAQSSKMSFTNEGRQARVHRYQSAVQDGTLLQRVHPSREQTAARIWSEGARRVLRDISPPGMWPVTDEPPELAHRRALLTAANCNHRMLIDVTEPSSPSGRYLLREMSPSRMRRRTDSPPEFARRRDLLFAGNSQRPKLTRKIVRKSYSSRRTLLRDISPPGMWPVPDPPPEIQELRRRRGLLQFSVLGPGPKVLVQRTVNGVNDDPAHQGDLLNTWELWRHKLQ</sequence>
<keyword evidence="1" id="KW-0812">Transmembrane</keyword>
<accession>A0A2R6XML9</accession>
<name>A0A2R6XML9_MARPO</name>
<evidence type="ECO:0000256" key="1">
    <source>
        <dbReference type="SAM" id="Phobius"/>
    </source>
</evidence>
<dbReference type="Proteomes" id="UP000244005">
    <property type="component" value="Unassembled WGS sequence"/>
</dbReference>
<evidence type="ECO:0000313" key="2">
    <source>
        <dbReference type="EMBL" id="PTQ47276.1"/>
    </source>
</evidence>
<dbReference type="Gramene" id="Mp8g11600.1">
    <property type="protein sequence ID" value="Mp8g11600.1.cds"/>
    <property type="gene ID" value="Mp8g11600"/>
</dbReference>
<dbReference type="AlphaFoldDB" id="A0A2R6XML9"/>
<reference evidence="3" key="1">
    <citation type="journal article" date="2017" name="Cell">
        <title>Insights into land plant evolution garnered from the Marchantia polymorpha genome.</title>
        <authorList>
            <person name="Bowman J.L."/>
            <person name="Kohchi T."/>
            <person name="Yamato K.T."/>
            <person name="Jenkins J."/>
            <person name="Shu S."/>
            <person name="Ishizaki K."/>
            <person name="Yamaoka S."/>
            <person name="Nishihama R."/>
            <person name="Nakamura Y."/>
            <person name="Berger F."/>
            <person name="Adam C."/>
            <person name="Aki S.S."/>
            <person name="Althoff F."/>
            <person name="Araki T."/>
            <person name="Arteaga-Vazquez M.A."/>
            <person name="Balasubrmanian S."/>
            <person name="Barry K."/>
            <person name="Bauer D."/>
            <person name="Boehm C.R."/>
            <person name="Briginshaw L."/>
            <person name="Caballero-Perez J."/>
            <person name="Catarino B."/>
            <person name="Chen F."/>
            <person name="Chiyoda S."/>
            <person name="Chovatia M."/>
            <person name="Davies K.M."/>
            <person name="Delmans M."/>
            <person name="Demura T."/>
            <person name="Dierschke T."/>
            <person name="Dolan L."/>
            <person name="Dorantes-Acosta A.E."/>
            <person name="Eklund D.M."/>
            <person name="Florent S.N."/>
            <person name="Flores-Sandoval E."/>
            <person name="Fujiyama A."/>
            <person name="Fukuzawa H."/>
            <person name="Galik B."/>
            <person name="Grimanelli D."/>
            <person name="Grimwood J."/>
            <person name="Grossniklaus U."/>
            <person name="Hamada T."/>
            <person name="Haseloff J."/>
            <person name="Hetherington A.J."/>
            <person name="Higo A."/>
            <person name="Hirakawa Y."/>
            <person name="Hundley H.N."/>
            <person name="Ikeda Y."/>
            <person name="Inoue K."/>
            <person name="Inoue S.I."/>
            <person name="Ishida S."/>
            <person name="Jia Q."/>
            <person name="Kakita M."/>
            <person name="Kanazawa T."/>
            <person name="Kawai Y."/>
            <person name="Kawashima T."/>
            <person name="Kennedy M."/>
            <person name="Kinose K."/>
            <person name="Kinoshita T."/>
            <person name="Kohara Y."/>
            <person name="Koide E."/>
            <person name="Komatsu K."/>
            <person name="Kopischke S."/>
            <person name="Kubo M."/>
            <person name="Kyozuka J."/>
            <person name="Lagercrantz U."/>
            <person name="Lin S.S."/>
            <person name="Lindquist E."/>
            <person name="Lipzen A.M."/>
            <person name="Lu C.W."/>
            <person name="De Luna E."/>
            <person name="Martienssen R.A."/>
            <person name="Minamino N."/>
            <person name="Mizutani M."/>
            <person name="Mizutani M."/>
            <person name="Mochizuki N."/>
            <person name="Monte I."/>
            <person name="Mosher R."/>
            <person name="Nagasaki H."/>
            <person name="Nakagami H."/>
            <person name="Naramoto S."/>
            <person name="Nishitani K."/>
            <person name="Ohtani M."/>
            <person name="Okamoto T."/>
            <person name="Okumura M."/>
            <person name="Phillips J."/>
            <person name="Pollak B."/>
            <person name="Reinders A."/>
            <person name="Rovekamp M."/>
            <person name="Sano R."/>
            <person name="Sawa S."/>
            <person name="Schmid M.W."/>
            <person name="Shirakawa M."/>
            <person name="Solano R."/>
            <person name="Spunde A."/>
            <person name="Suetsugu N."/>
            <person name="Sugano S."/>
            <person name="Sugiyama A."/>
            <person name="Sun R."/>
            <person name="Suzuki Y."/>
            <person name="Takenaka M."/>
            <person name="Takezawa D."/>
            <person name="Tomogane H."/>
            <person name="Tsuzuki M."/>
            <person name="Ueda T."/>
            <person name="Umeda M."/>
            <person name="Ward J.M."/>
            <person name="Watanabe Y."/>
            <person name="Yazaki K."/>
            <person name="Yokoyama R."/>
            <person name="Yoshitake Y."/>
            <person name="Yotsui I."/>
            <person name="Zachgo S."/>
            <person name="Schmutz J."/>
        </authorList>
    </citation>
    <scope>NUCLEOTIDE SEQUENCE [LARGE SCALE GENOMIC DNA]</scope>
    <source>
        <strain evidence="3">Tak-1</strain>
    </source>
</reference>
<proteinExistence type="predicted"/>
<evidence type="ECO:0000313" key="3">
    <source>
        <dbReference type="Proteomes" id="UP000244005"/>
    </source>
</evidence>
<feature type="transmembrane region" description="Helical" evidence="1">
    <location>
        <begin position="63"/>
        <end position="82"/>
    </location>
</feature>
<gene>
    <name evidence="2" type="ORF">MARPO_0008s0056</name>
</gene>
<dbReference type="EMBL" id="KZ772680">
    <property type="protein sequence ID" value="PTQ47276.1"/>
    <property type="molecule type" value="Genomic_DNA"/>
</dbReference>
<keyword evidence="1" id="KW-0472">Membrane</keyword>
<protein>
    <submittedName>
        <fullName evidence="2">Uncharacterized protein</fullName>
    </submittedName>
</protein>
<keyword evidence="3" id="KW-1185">Reference proteome</keyword>
<dbReference type="PROSITE" id="PS51257">
    <property type="entry name" value="PROKAR_LIPOPROTEIN"/>
    <property type="match status" value="1"/>
</dbReference>